<organism evidence="3 4">
    <name type="scientific">Thermofilum adornatum 1505</name>
    <dbReference type="NCBI Taxonomy" id="697581"/>
    <lineage>
        <taxon>Archaea</taxon>
        <taxon>Thermoproteota</taxon>
        <taxon>Thermoprotei</taxon>
        <taxon>Thermofilales</taxon>
        <taxon>Thermofilaceae</taxon>
        <taxon>Thermofilum</taxon>
    </lineage>
</organism>
<proteinExistence type="predicted"/>
<reference evidence="4" key="1">
    <citation type="book" date="2010" name="EXTREMOPHILES" publisher="0:0-0">
        <title>Complete genome sequences of ten hyperthermophilic archaea reveal their metabolic capabilities and possible ecological roles.</title>
        <editorList>
            <person name="?"/>
        </editorList>
        <authorList>
            <person name="Ravin N.V."/>
            <person name="Mardanov A.V."/>
            <person name="Bonch-Osmolovskaya E.A."/>
            <person name="Skryabin K.G."/>
        </authorList>
    </citation>
    <scope>NUCLEOTIDE SEQUENCE [LARGE SCALE GENOMIC DNA]</scope>
    <source>
        <strain evidence="4">1505</strain>
    </source>
</reference>
<sequence>MTPKGFFLVFTGLVILTVSIILQKWFVSFLSIPLFLPVLLAIYQTPIDPSLLQVRREITPSTTFVGDTIRVKIAVKNLSGRDVLLELEEKLSINLKVDEKLPHVLIALKPHQEFAFVYALSSDLRGHFPVGPLEVWQLDPFLVTRRKVLEVPPETVGFLPRMHRVSYLKMPYARTTHMAGEVPSNTPGEGFEFQEVAEAHELTGKRINWKAVAKSRKPFVNTYRVEKSLECLVVLDVPSNRLLGKELTNVVVDKMVELTATLVNYLTKRGNRVSLLVTGSYRDWVRPGFGKRHMLRILHSLADVKCLEFKPLVDFSEVFQLTSPFLTKSGSLIFVVSAFTEPSGNGVLREAVSRGYTVVPIAINPFRIVEKYCKGEKEQVVSRLSEVWEKGIIGVIGSGRDLKIDFQLLRLVEAMLSAYA</sequence>
<evidence type="ECO:0000256" key="1">
    <source>
        <dbReference type="SAM" id="Phobius"/>
    </source>
</evidence>
<keyword evidence="1" id="KW-0472">Membrane</keyword>
<dbReference type="RefSeq" id="WP_052887072.1">
    <property type="nucleotide sequence ID" value="NZ_CP007493.1"/>
</dbReference>
<keyword evidence="1" id="KW-1133">Transmembrane helix</keyword>
<dbReference type="EMBL" id="CP007493">
    <property type="protein sequence ID" value="AJB42481.1"/>
    <property type="molecule type" value="Genomic_DNA"/>
</dbReference>
<evidence type="ECO:0000259" key="2">
    <source>
        <dbReference type="Pfam" id="PF01882"/>
    </source>
</evidence>
<dbReference type="Proteomes" id="UP000266720">
    <property type="component" value="Chromosome"/>
</dbReference>
<dbReference type="Pfam" id="PF01882">
    <property type="entry name" value="DUF58"/>
    <property type="match status" value="1"/>
</dbReference>
<evidence type="ECO:0000313" key="4">
    <source>
        <dbReference type="Proteomes" id="UP000266720"/>
    </source>
</evidence>
<dbReference type="STRING" id="697581.TCARB_1435"/>
<gene>
    <name evidence="3" type="ORF">TCARB_1435</name>
</gene>
<dbReference type="InterPro" id="IPR002881">
    <property type="entry name" value="DUF58"/>
</dbReference>
<dbReference type="KEGG" id="tcb:TCARB_1435"/>
<accession>A0A3G1A9Q9</accession>
<dbReference type="GeneID" id="25406841"/>
<dbReference type="PANTHER" id="PTHR33608:SF6">
    <property type="entry name" value="BLL2464 PROTEIN"/>
    <property type="match status" value="1"/>
</dbReference>
<name>A0A3G1A9Q9_9CREN</name>
<keyword evidence="1" id="KW-0812">Transmembrane</keyword>
<evidence type="ECO:0000313" key="3">
    <source>
        <dbReference type="EMBL" id="AJB42481.1"/>
    </source>
</evidence>
<protein>
    <recommendedName>
        <fullName evidence="2">DUF58 domain-containing protein</fullName>
    </recommendedName>
</protein>
<dbReference type="PANTHER" id="PTHR33608">
    <property type="entry name" value="BLL2464 PROTEIN"/>
    <property type="match status" value="1"/>
</dbReference>
<feature type="transmembrane region" description="Helical" evidence="1">
    <location>
        <begin position="6"/>
        <end position="22"/>
    </location>
</feature>
<feature type="domain" description="DUF58" evidence="2">
    <location>
        <begin position="205"/>
        <end position="362"/>
    </location>
</feature>
<dbReference type="AlphaFoldDB" id="A0A3G1A9Q9"/>